<dbReference type="GO" id="GO:0016787">
    <property type="term" value="F:hydrolase activity"/>
    <property type="evidence" value="ECO:0007669"/>
    <property type="project" value="UniProtKB-KW"/>
</dbReference>
<keyword evidence="6" id="KW-0326">Glycosidase</keyword>
<sequence length="423" mass="48622">MKNRIFGMLFLVLLRLPFFSVLASVPETQDLLQSPWTEGAFDTGKYRNIFAEMGYSSQEIDARVQSVFDEIFSPENKVYVEPDDSTAYICDIIHDDVRSEGMSYGMMIAVQFEKKDIFDRLWRWTKTYMQHKEGASEGYFAWCCRKDGSHIDGGSASDGELYFITSLIFASNLWGNDTGIDYLAEAQHILDCAMEKDGTDSVMPLIHKEHKLITFVPNKFGYGFTDPSYHLPAFYEVWARWADDGRAAYWKECAERSRHFLHKAVHPVTGLTPDYSNYDGSLMHKGWMIGDAFRFDSWRVPMNIALDYSWSCADREWQQAYGNRIQDFLYGQGIDTFVNQYNVDGTMLPDSLQMGKPSHAPGLVATAAAVSLVCTHAKSREFVQRLWDSRPTPGFNYYYDGLLRLFAFMHLSGKYRVIFPVQR</sequence>
<keyword evidence="8" id="KW-0732">Signal</keyword>
<dbReference type="Pfam" id="PF01270">
    <property type="entry name" value="Glyco_hydro_8"/>
    <property type="match status" value="1"/>
</dbReference>
<name>A0ABT7X9N0_9BACE</name>
<keyword evidence="4 9" id="KW-0378">Hydrolase</keyword>
<dbReference type="RefSeq" id="WP_301935081.1">
    <property type="nucleotide sequence ID" value="NZ_JAUEII010000050.1"/>
</dbReference>
<keyword evidence="5" id="KW-0136">Cellulose degradation</keyword>
<evidence type="ECO:0000256" key="2">
    <source>
        <dbReference type="ARBA" id="ARBA00009209"/>
    </source>
</evidence>
<dbReference type="InterPro" id="IPR002037">
    <property type="entry name" value="Glyco_hydro_8"/>
</dbReference>
<keyword evidence="10" id="KW-1185">Reference proteome</keyword>
<keyword evidence="7" id="KW-0624">Polysaccharide degradation</keyword>
<keyword evidence="7" id="KW-0119">Carbohydrate metabolism</keyword>
<organism evidence="9 10">
    <name type="scientific">Bacteroides gallinaceum</name>
    <dbReference type="NCBI Taxonomy" id="1462571"/>
    <lineage>
        <taxon>Bacteria</taxon>
        <taxon>Pseudomonadati</taxon>
        <taxon>Bacteroidota</taxon>
        <taxon>Bacteroidia</taxon>
        <taxon>Bacteroidales</taxon>
        <taxon>Bacteroidaceae</taxon>
        <taxon>Bacteroides</taxon>
    </lineage>
</organism>
<feature type="signal peptide" evidence="8">
    <location>
        <begin position="1"/>
        <end position="23"/>
    </location>
</feature>
<dbReference type="EC" id="3.2.1.4" evidence="3"/>
<dbReference type="EMBL" id="JAUEII010000050">
    <property type="protein sequence ID" value="MDN0050795.1"/>
    <property type="molecule type" value="Genomic_DNA"/>
</dbReference>
<evidence type="ECO:0000256" key="1">
    <source>
        <dbReference type="ARBA" id="ARBA00000966"/>
    </source>
</evidence>
<proteinExistence type="inferred from homology"/>
<comment type="catalytic activity">
    <reaction evidence="1">
        <text>Endohydrolysis of (1-&gt;4)-beta-D-glucosidic linkages in cellulose, lichenin and cereal beta-D-glucans.</text>
        <dbReference type="EC" id="3.2.1.4"/>
    </reaction>
</comment>
<evidence type="ECO:0000313" key="9">
    <source>
        <dbReference type="EMBL" id="MDN0050795.1"/>
    </source>
</evidence>
<gene>
    <name evidence="9" type="ORF">QVO10_15665</name>
</gene>
<comment type="caution">
    <text evidence="9">The sequence shown here is derived from an EMBL/GenBank/DDBJ whole genome shotgun (WGS) entry which is preliminary data.</text>
</comment>
<evidence type="ECO:0000256" key="4">
    <source>
        <dbReference type="ARBA" id="ARBA00022801"/>
    </source>
</evidence>
<evidence type="ECO:0000256" key="8">
    <source>
        <dbReference type="SAM" id="SignalP"/>
    </source>
</evidence>
<protein>
    <recommendedName>
        <fullName evidence="3">cellulase</fullName>
        <ecNumber evidence="3">3.2.1.4</ecNumber>
    </recommendedName>
</protein>
<dbReference type="Gene3D" id="1.50.10.10">
    <property type="match status" value="1"/>
</dbReference>
<accession>A0ABT7X9N0</accession>
<dbReference type="PRINTS" id="PR00735">
    <property type="entry name" value="GLHYDRLASE8"/>
</dbReference>
<feature type="chain" id="PRO_5045958953" description="cellulase" evidence="8">
    <location>
        <begin position="24"/>
        <end position="423"/>
    </location>
</feature>
<evidence type="ECO:0000256" key="5">
    <source>
        <dbReference type="ARBA" id="ARBA00023001"/>
    </source>
</evidence>
<dbReference type="Proteomes" id="UP001167871">
    <property type="component" value="Unassembled WGS sequence"/>
</dbReference>
<dbReference type="InterPro" id="IPR012341">
    <property type="entry name" value="6hp_glycosidase-like_sf"/>
</dbReference>
<dbReference type="SUPFAM" id="SSF48208">
    <property type="entry name" value="Six-hairpin glycosidases"/>
    <property type="match status" value="1"/>
</dbReference>
<comment type="similarity">
    <text evidence="2">Belongs to the glycosyl hydrolase 8 (cellulase D) family.</text>
</comment>
<reference evidence="9" key="2">
    <citation type="submission" date="2024-05" db="EMBL/GenBank/DDBJ databases">
        <title>Identification and characterization of horizontal gene transfer across gut microbiota members of farm animals based on homology search.</title>
        <authorList>
            <person name="Schwarzerova J."/>
            <person name="Nykrynova M."/>
            <person name="Jureckova K."/>
            <person name="Cejkova D."/>
            <person name="Rychlik I."/>
        </authorList>
    </citation>
    <scope>NUCLEOTIDE SEQUENCE</scope>
    <source>
        <strain evidence="9">84_SSukc20</strain>
    </source>
</reference>
<evidence type="ECO:0000256" key="7">
    <source>
        <dbReference type="ARBA" id="ARBA00023326"/>
    </source>
</evidence>
<evidence type="ECO:0000313" key="10">
    <source>
        <dbReference type="Proteomes" id="UP001167871"/>
    </source>
</evidence>
<evidence type="ECO:0000256" key="6">
    <source>
        <dbReference type="ARBA" id="ARBA00023295"/>
    </source>
</evidence>
<reference evidence="9" key="1">
    <citation type="submission" date="2023-06" db="EMBL/GenBank/DDBJ databases">
        <authorList>
            <person name="Zeman M."/>
            <person name="Kubasova T."/>
            <person name="Jahodarova E."/>
            <person name="Nykrynova M."/>
            <person name="Rychlik I."/>
        </authorList>
    </citation>
    <scope>NUCLEOTIDE SEQUENCE</scope>
    <source>
        <strain evidence="9">84_SSukc20</strain>
    </source>
</reference>
<evidence type="ECO:0000256" key="3">
    <source>
        <dbReference type="ARBA" id="ARBA00012601"/>
    </source>
</evidence>
<dbReference type="InterPro" id="IPR008928">
    <property type="entry name" value="6-hairpin_glycosidase_sf"/>
</dbReference>